<dbReference type="AlphaFoldDB" id="A0A9Q4DQV4"/>
<dbReference type="SUPFAM" id="SSF54373">
    <property type="entry name" value="FAD-linked reductases, C-terminal domain"/>
    <property type="match status" value="1"/>
</dbReference>
<comment type="cofactor">
    <cofactor evidence="1">
        <name>FAD</name>
        <dbReference type="ChEBI" id="CHEBI:57692"/>
    </cofactor>
</comment>
<name>A0A9Q4DQV4_BACSC</name>
<dbReference type="Gene3D" id="3.30.9.10">
    <property type="entry name" value="D-Amino Acid Oxidase, subunit A, domain 2"/>
    <property type="match status" value="1"/>
</dbReference>
<evidence type="ECO:0000256" key="2">
    <source>
        <dbReference type="ARBA" id="ARBA00009410"/>
    </source>
</evidence>
<sequence length="375" mass="40722">MKKIIVVGAGILGASTAYQLAKMGAEVLVIDRKDKGQATHAAKGIICPWLSPRQNQAWYRMAKAGAHFYPSFIEELRKAGEKETGYAPVGALSIHHEKEKIEKIEKRVQERKQGAPEIGEISFLSEVQTAGMFPLLAKRYHSIHISGAARVDGEVLRDALVRSAQRMGAVFLTGDAKLQYHSKRVTGVTVSDECYAADEVIVCAGVWADQLLEPLGIHFKVSVQKAQIVYVQVPDANDMESWPAVMPPSKEYLLAYADKRIAIGATREDDIEGHDVRITAGGLQELLNKGLEMAPGLANSTFQEARVGLRPFTPGDVPVIGPLPGWDGIIAANGLGSSGLTMGPYMGLQLAKLALKMDVDINLEEYDIKKAADVH</sequence>
<feature type="domain" description="FAD dependent oxidoreductase" evidence="5">
    <location>
        <begin position="3"/>
        <end position="353"/>
    </location>
</feature>
<comment type="similarity">
    <text evidence="2">Belongs to the DadA oxidoreductase family.</text>
</comment>
<accession>A0A9Q4DQV4</accession>
<dbReference type="InterPro" id="IPR006076">
    <property type="entry name" value="FAD-dep_OxRdtase"/>
</dbReference>
<dbReference type="GO" id="GO:0005737">
    <property type="term" value="C:cytoplasm"/>
    <property type="evidence" value="ECO:0007669"/>
    <property type="project" value="TreeGrafter"/>
</dbReference>
<dbReference type="InterPro" id="IPR036188">
    <property type="entry name" value="FAD/NAD-bd_sf"/>
</dbReference>
<proteinExistence type="inferred from homology"/>
<dbReference type="PANTHER" id="PTHR13847">
    <property type="entry name" value="SARCOSINE DEHYDROGENASE-RELATED"/>
    <property type="match status" value="1"/>
</dbReference>
<dbReference type="Pfam" id="PF01266">
    <property type="entry name" value="DAO"/>
    <property type="match status" value="1"/>
</dbReference>
<protein>
    <submittedName>
        <fullName evidence="6">FAD-binding oxidoreductase</fullName>
    </submittedName>
</protein>
<dbReference type="PANTHER" id="PTHR13847:SF286">
    <property type="entry name" value="D-AMINO ACID DEHYDROGENASE"/>
    <property type="match status" value="1"/>
</dbReference>
<evidence type="ECO:0000313" key="7">
    <source>
        <dbReference type="Proteomes" id="UP001070352"/>
    </source>
</evidence>
<evidence type="ECO:0000259" key="5">
    <source>
        <dbReference type="Pfam" id="PF01266"/>
    </source>
</evidence>
<organism evidence="6 7">
    <name type="scientific">Bacillus spizizenii</name>
    <name type="common">Bacillus subtilis subsp. spizizenii</name>
    <dbReference type="NCBI Taxonomy" id="96241"/>
    <lineage>
        <taxon>Bacteria</taxon>
        <taxon>Bacillati</taxon>
        <taxon>Bacillota</taxon>
        <taxon>Bacilli</taxon>
        <taxon>Bacillales</taxon>
        <taxon>Bacillaceae</taxon>
        <taxon>Bacillus</taxon>
    </lineage>
</organism>
<evidence type="ECO:0000256" key="4">
    <source>
        <dbReference type="ARBA" id="ARBA00023002"/>
    </source>
</evidence>
<comment type="caution">
    <text evidence="6">The sequence shown here is derived from an EMBL/GenBank/DDBJ whole genome shotgun (WGS) entry which is preliminary data.</text>
</comment>
<dbReference type="EMBL" id="JALANJ010000022">
    <property type="protein sequence ID" value="MCY8121916.1"/>
    <property type="molecule type" value="Genomic_DNA"/>
</dbReference>
<evidence type="ECO:0000256" key="3">
    <source>
        <dbReference type="ARBA" id="ARBA00022630"/>
    </source>
</evidence>
<keyword evidence="3" id="KW-0285">Flavoprotein</keyword>
<gene>
    <name evidence="6" type="ORF">MOC45_15170</name>
</gene>
<evidence type="ECO:0000313" key="6">
    <source>
        <dbReference type="EMBL" id="MCY8121916.1"/>
    </source>
</evidence>
<dbReference type="Gene3D" id="3.50.50.60">
    <property type="entry name" value="FAD/NAD(P)-binding domain"/>
    <property type="match status" value="1"/>
</dbReference>
<reference evidence="6" key="1">
    <citation type="submission" date="2022-02" db="EMBL/GenBank/DDBJ databases">
        <title>Crop Bioprotection Bacillus Genome Sequencing.</title>
        <authorList>
            <person name="Dunlap C."/>
        </authorList>
    </citation>
    <scope>NUCLEOTIDE SEQUENCE</scope>
    <source>
        <strain evidence="6">M18B4</strain>
    </source>
</reference>
<keyword evidence="4" id="KW-0560">Oxidoreductase</keyword>
<dbReference type="SUPFAM" id="SSF51905">
    <property type="entry name" value="FAD/NAD(P)-binding domain"/>
    <property type="match status" value="1"/>
</dbReference>
<dbReference type="Proteomes" id="UP001070352">
    <property type="component" value="Unassembled WGS sequence"/>
</dbReference>
<evidence type="ECO:0000256" key="1">
    <source>
        <dbReference type="ARBA" id="ARBA00001974"/>
    </source>
</evidence>
<dbReference type="GO" id="GO:0016491">
    <property type="term" value="F:oxidoreductase activity"/>
    <property type="evidence" value="ECO:0007669"/>
    <property type="project" value="UniProtKB-KW"/>
</dbReference>